<accession>A0A2N1PIN5</accession>
<proteinExistence type="predicted"/>
<evidence type="ECO:0000256" key="2">
    <source>
        <dbReference type="SAM" id="Phobius"/>
    </source>
</evidence>
<evidence type="ECO:0000256" key="1">
    <source>
        <dbReference type="SAM" id="MobiDB-lite"/>
    </source>
</evidence>
<reference evidence="3 4" key="1">
    <citation type="journal article" date="2017" name="ISME J.">
        <title>Potential for microbial H2 and metal transformations associated with novel bacteria and archaea in deep terrestrial subsurface sediments.</title>
        <authorList>
            <person name="Hernsdorf A.W."/>
            <person name="Amano Y."/>
            <person name="Miyakawa K."/>
            <person name="Ise K."/>
            <person name="Suzuki Y."/>
            <person name="Anantharaman K."/>
            <person name="Probst A."/>
            <person name="Burstein D."/>
            <person name="Thomas B.C."/>
            <person name="Banfield J.F."/>
        </authorList>
    </citation>
    <scope>NUCLEOTIDE SEQUENCE [LARGE SCALE GENOMIC DNA]</scope>
    <source>
        <strain evidence="3">HGW-Wallbacteria-1</strain>
    </source>
</reference>
<sequence length="333" mass="36926">MISRGGFTFLSRDISLVPTTVFLMILMIMIFFCLSMAAAPASAQAGRADSPNRESELSRQNSQPSPAPITPEAAVQKTRPLPGKKFMVYIDGAMNRVLTNVPPWGQTWENMTVLSRGKTYKPFDPEKNSSPAGDHISNYLHEKTLRGLYMGEPEDAEEQASWDGPTQLGQRASNDENGLYMLVPMGWKGIRGGSQGLLFSYRSPQDPERDTEVIEVYKLLMPEGSVLDDFNEQVLQNVLKGSFDGATIDYTGVTDFRYGSARKTILKGLKGVRENLIVYIGLLAFSAETGTRGNSSAKDALLLTFQFRESNTVEYHVLFDALIESIYYTGNDK</sequence>
<protein>
    <submittedName>
        <fullName evidence="3">Uncharacterized protein</fullName>
    </submittedName>
</protein>
<dbReference type="EMBL" id="PGXC01000059">
    <property type="protein sequence ID" value="PKK88194.1"/>
    <property type="molecule type" value="Genomic_DNA"/>
</dbReference>
<keyword evidence="2" id="KW-1133">Transmembrane helix</keyword>
<dbReference type="AlphaFoldDB" id="A0A2N1PIN5"/>
<name>A0A2N1PIN5_9BACT</name>
<feature type="region of interest" description="Disordered" evidence="1">
    <location>
        <begin position="154"/>
        <end position="173"/>
    </location>
</feature>
<comment type="caution">
    <text evidence="3">The sequence shown here is derived from an EMBL/GenBank/DDBJ whole genome shotgun (WGS) entry which is preliminary data.</text>
</comment>
<feature type="transmembrane region" description="Helical" evidence="2">
    <location>
        <begin position="21"/>
        <end position="43"/>
    </location>
</feature>
<feature type="region of interest" description="Disordered" evidence="1">
    <location>
        <begin position="45"/>
        <end position="76"/>
    </location>
</feature>
<keyword evidence="2" id="KW-0472">Membrane</keyword>
<keyword evidence="2" id="KW-0812">Transmembrane</keyword>
<evidence type="ECO:0000313" key="4">
    <source>
        <dbReference type="Proteomes" id="UP000233256"/>
    </source>
</evidence>
<evidence type="ECO:0000313" key="3">
    <source>
        <dbReference type="EMBL" id="PKK88194.1"/>
    </source>
</evidence>
<organism evidence="3 4">
    <name type="scientific">Candidatus Wallbacteria bacterium HGW-Wallbacteria-1</name>
    <dbReference type="NCBI Taxonomy" id="2013854"/>
    <lineage>
        <taxon>Bacteria</taxon>
        <taxon>Candidatus Walliibacteriota</taxon>
    </lineage>
</organism>
<gene>
    <name evidence="3" type="ORF">CVV64_19905</name>
</gene>
<dbReference type="Proteomes" id="UP000233256">
    <property type="component" value="Unassembled WGS sequence"/>
</dbReference>